<evidence type="ECO:0000256" key="3">
    <source>
        <dbReference type="ARBA" id="ARBA00022490"/>
    </source>
</evidence>
<reference evidence="9 10" key="1">
    <citation type="submission" date="2014-04" db="EMBL/GenBank/DDBJ databases">
        <authorList>
            <consortium name="International Citrus Genome Consortium"/>
            <person name="Gmitter F."/>
            <person name="Chen C."/>
            <person name="Farmerie W."/>
            <person name="Harkins T."/>
            <person name="Desany B."/>
            <person name="Mohiuddin M."/>
            <person name="Kodira C."/>
            <person name="Borodovsky M."/>
            <person name="Lomsadze A."/>
            <person name="Burns P."/>
            <person name="Jenkins J."/>
            <person name="Prochnik S."/>
            <person name="Shu S."/>
            <person name="Chapman J."/>
            <person name="Pitluck S."/>
            <person name="Schmutz J."/>
            <person name="Rokhsar D."/>
        </authorList>
    </citation>
    <scope>NUCLEOTIDE SEQUENCE</scope>
</reference>
<accession>A0A067D057</accession>
<sequence length="75" mass="8693">MEEVKLLGTWPSSFCYRVIWALKLKGVEYEYVEVNIHNKSELLLQLNPVHKQVPVLVHGGRPVAESMVILEYIEE</sequence>
<dbReference type="PaxDb" id="2711-XP_006480250.1"/>
<dbReference type="Gene3D" id="3.40.30.10">
    <property type="entry name" value="Glutaredoxin"/>
    <property type="match status" value="1"/>
</dbReference>
<gene>
    <name evidence="9" type="ORF">CISIN_1g038935mg</name>
</gene>
<evidence type="ECO:0000256" key="5">
    <source>
        <dbReference type="ARBA" id="ARBA00022679"/>
    </source>
</evidence>
<evidence type="ECO:0000259" key="8">
    <source>
        <dbReference type="PROSITE" id="PS50404"/>
    </source>
</evidence>
<dbReference type="PANTHER" id="PTHR44548">
    <property type="entry name" value="GST N-TERMINAL DOMAIN-CONTAINING PROTEIN"/>
    <property type="match status" value="1"/>
</dbReference>
<organism evidence="9 10">
    <name type="scientific">Citrus sinensis</name>
    <name type="common">Sweet orange</name>
    <name type="synonym">Citrus aurantium var. sinensis</name>
    <dbReference type="NCBI Taxonomy" id="2711"/>
    <lineage>
        <taxon>Eukaryota</taxon>
        <taxon>Viridiplantae</taxon>
        <taxon>Streptophyta</taxon>
        <taxon>Embryophyta</taxon>
        <taxon>Tracheophyta</taxon>
        <taxon>Spermatophyta</taxon>
        <taxon>Magnoliopsida</taxon>
        <taxon>eudicotyledons</taxon>
        <taxon>Gunneridae</taxon>
        <taxon>Pentapetalae</taxon>
        <taxon>rosids</taxon>
        <taxon>malvids</taxon>
        <taxon>Sapindales</taxon>
        <taxon>Rutaceae</taxon>
        <taxon>Aurantioideae</taxon>
        <taxon>Citrus</taxon>
    </lineage>
</organism>
<comment type="catalytic activity">
    <reaction evidence="7">
        <text>RX + glutathione = an S-substituted glutathione + a halide anion + H(+)</text>
        <dbReference type="Rhea" id="RHEA:16437"/>
        <dbReference type="ChEBI" id="CHEBI:15378"/>
        <dbReference type="ChEBI" id="CHEBI:16042"/>
        <dbReference type="ChEBI" id="CHEBI:17792"/>
        <dbReference type="ChEBI" id="CHEBI:57925"/>
        <dbReference type="ChEBI" id="CHEBI:90779"/>
        <dbReference type="EC" id="2.5.1.18"/>
    </reaction>
</comment>
<dbReference type="EMBL" id="KK794809">
    <property type="protein sequence ID" value="KDO36339.1"/>
    <property type="molecule type" value="Genomic_DNA"/>
</dbReference>
<keyword evidence="3" id="KW-0963">Cytoplasm</keyword>
<evidence type="ECO:0000256" key="1">
    <source>
        <dbReference type="ARBA" id="ARBA00004514"/>
    </source>
</evidence>
<evidence type="ECO:0000256" key="6">
    <source>
        <dbReference type="ARBA" id="ARBA00025743"/>
    </source>
</evidence>
<keyword evidence="10" id="KW-1185">Reference proteome</keyword>
<feature type="domain" description="GST N-terminal" evidence="8">
    <location>
        <begin position="2"/>
        <end position="75"/>
    </location>
</feature>
<dbReference type="InterPro" id="IPR004045">
    <property type="entry name" value="Glutathione_S-Trfase_N"/>
</dbReference>
<dbReference type="CDD" id="cd03058">
    <property type="entry name" value="GST_N_Tau"/>
    <property type="match status" value="1"/>
</dbReference>
<dbReference type="PROSITE" id="PS50404">
    <property type="entry name" value="GST_NTER"/>
    <property type="match status" value="1"/>
</dbReference>
<dbReference type="AlphaFoldDB" id="A0A067D057"/>
<dbReference type="eggNOG" id="KOG0406">
    <property type="taxonomic scope" value="Eukaryota"/>
</dbReference>
<dbReference type="SMR" id="A0A067D057"/>
<name>A0A067D057_CITSI</name>
<dbReference type="Pfam" id="PF02798">
    <property type="entry name" value="GST_N"/>
    <property type="match status" value="1"/>
</dbReference>
<keyword evidence="4" id="KW-0216">Detoxification</keyword>
<evidence type="ECO:0000256" key="2">
    <source>
        <dbReference type="ARBA" id="ARBA00012452"/>
    </source>
</evidence>
<dbReference type="GO" id="GO:0005829">
    <property type="term" value="C:cytosol"/>
    <property type="evidence" value="ECO:0007669"/>
    <property type="project" value="UniProtKB-SubCell"/>
</dbReference>
<feature type="non-terminal residue" evidence="9">
    <location>
        <position position="75"/>
    </location>
</feature>
<dbReference type="PANTHER" id="PTHR44548:SF3">
    <property type="entry name" value="GST N-TERMINAL DOMAIN-CONTAINING PROTEIN"/>
    <property type="match status" value="1"/>
</dbReference>
<dbReference type="GO" id="GO:0009407">
    <property type="term" value="P:toxin catabolic process"/>
    <property type="evidence" value="ECO:0007669"/>
    <property type="project" value="UniProtKB-ARBA"/>
</dbReference>
<dbReference type="FunFam" id="3.40.30.10:FF:000014">
    <property type="entry name" value="Tau class glutathione S-transferase"/>
    <property type="match status" value="1"/>
</dbReference>
<dbReference type="GO" id="GO:0004364">
    <property type="term" value="F:glutathione transferase activity"/>
    <property type="evidence" value="ECO:0007669"/>
    <property type="project" value="UniProtKB-EC"/>
</dbReference>
<dbReference type="SUPFAM" id="SSF52833">
    <property type="entry name" value="Thioredoxin-like"/>
    <property type="match status" value="1"/>
</dbReference>
<comment type="subcellular location">
    <subcellularLocation>
        <location evidence="1">Cytoplasm</location>
        <location evidence="1">Cytosol</location>
    </subcellularLocation>
</comment>
<evidence type="ECO:0000313" key="9">
    <source>
        <dbReference type="EMBL" id="KDO36339.1"/>
    </source>
</evidence>
<dbReference type="Proteomes" id="UP000027120">
    <property type="component" value="Unassembled WGS sequence"/>
</dbReference>
<evidence type="ECO:0000256" key="4">
    <source>
        <dbReference type="ARBA" id="ARBA00022575"/>
    </source>
</evidence>
<dbReference type="InterPro" id="IPR036249">
    <property type="entry name" value="Thioredoxin-like_sf"/>
</dbReference>
<evidence type="ECO:0000256" key="7">
    <source>
        <dbReference type="ARBA" id="ARBA00047960"/>
    </source>
</evidence>
<proteinExistence type="inferred from homology"/>
<dbReference type="EC" id="2.5.1.18" evidence="2"/>
<comment type="similarity">
    <text evidence="6">Belongs to the GST superfamily. Tau family.</text>
</comment>
<protein>
    <recommendedName>
        <fullName evidence="2">glutathione transferase</fullName>
        <ecNumber evidence="2">2.5.1.18</ecNumber>
    </recommendedName>
</protein>
<keyword evidence="5" id="KW-0808">Transferase</keyword>
<evidence type="ECO:0000313" key="10">
    <source>
        <dbReference type="Proteomes" id="UP000027120"/>
    </source>
</evidence>